<dbReference type="AlphaFoldDB" id="A0A2S7X1Z5"/>
<name>A0A2S7X1Z5_9GAMM</name>
<proteinExistence type="predicted"/>
<organism evidence="1 2">
    <name type="scientific">Aliivibrio sifiae</name>
    <dbReference type="NCBI Taxonomy" id="566293"/>
    <lineage>
        <taxon>Bacteria</taxon>
        <taxon>Pseudomonadati</taxon>
        <taxon>Pseudomonadota</taxon>
        <taxon>Gammaproteobacteria</taxon>
        <taxon>Vibrionales</taxon>
        <taxon>Vibrionaceae</taxon>
        <taxon>Aliivibrio</taxon>
    </lineage>
</organism>
<comment type="caution">
    <text evidence="1">The sequence shown here is derived from an EMBL/GenBank/DDBJ whole genome shotgun (WGS) entry which is preliminary data.</text>
</comment>
<dbReference type="RefSeq" id="WP_105055687.1">
    <property type="nucleotide sequence ID" value="NZ_CAWNRT010000002.1"/>
</dbReference>
<dbReference type="Proteomes" id="UP000239263">
    <property type="component" value="Unassembled WGS sequence"/>
</dbReference>
<sequence>MLHNKKFLAVSVCLALVGCKNEKIDISHNDAIPPVIDVKPSTPLEPSIPVIPPLVGLEPSTPFVPDFYNKETLLTNLPVFPCDPVIFAHEPTNSYNDASVTGGDEGSTKKHDLITWYDSIPHSQGGVKNLKKEYDLKKPIYDEVPVWDEGEHYIGLINKEHLENTLSYYNFVRGLSGLSRVYMSGYKQVLAQTAAWSGLSNNHDPKWEEAQEKKISRVMYDYAHKARETSNLWGECPKKDGDYVNATKFSFGGNFGLSFVWNESSHSNISSIGHRNAAMNWGQKDVGISMTHGYAYTWMVYGGEPGFMNGAGLGGDEQSIPYNAYPKGKRPIGLSMYPSHGFYPFFSLNDGHHSTSIVPFKEEVTELVKASVEADKEIISVKVEFFVHATDDTKNLTNPVKTVEMKDIAFTGTGKGGSFGGKDWIDNCGYDKAPLAVCPEGIVDLGGYHFSAEKPIRVRAPLDWYNEMKAAFNDQSKTPNYYTIRYTFDSKKPDGSNGDSLRVIKPFFMNPIVGEGVVAQTTYFDILRHRE</sequence>
<evidence type="ECO:0000313" key="2">
    <source>
        <dbReference type="Proteomes" id="UP000239263"/>
    </source>
</evidence>
<dbReference type="EMBL" id="MSCO01000002">
    <property type="protein sequence ID" value="PQJ84203.1"/>
    <property type="molecule type" value="Genomic_DNA"/>
</dbReference>
<dbReference type="OrthoDB" id="9805159at2"/>
<evidence type="ECO:0000313" key="1">
    <source>
        <dbReference type="EMBL" id="PQJ84203.1"/>
    </source>
</evidence>
<reference evidence="1 2" key="1">
    <citation type="submission" date="2016-12" db="EMBL/GenBank/DDBJ databases">
        <title>Diversity of luminous bacteria.</title>
        <authorList>
            <person name="Yoshizawa S."/>
            <person name="Kogure K."/>
        </authorList>
    </citation>
    <scope>NUCLEOTIDE SEQUENCE [LARGE SCALE GENOMIC DNA]</scope>
    <source>
        <strain evidence="1 2">ATCC 33715</strain>
    </source>
</reference>
<gene>
    <name evidence="1" type="ORF">BTO22_11650</name>
</gene>
<protein>
    <submittedName>
        <fullName evidence="1">Uncharacterized protein</fullName>
    </submittedName>
</protein>
<dbReference type="PROSITE" id="PS51257">
    <property type="entry name" value="PROKAR_LIPOPROTEIN"/>
    <property type="match status" value="1"/>
</dbReference>
<accession>A0A2S7X1Z5</accession>